<organism evidence="2 3">
    <name type="scientific">Mycobacterium intracellulare 1956</name>
    <dbReference type="NCBI Taxonomy" id="1299331"/>
    <lineage>
        <taxon>Bacteria</taxon>
        <taxon>Bacillati</taxon>
        <taxon>Actinomycetota</taxon>
        <taxon>Actinomycetes</taxon>
        <taxon>Mycobacteriales</taxon>
        <taxon>Mycobacteriaceae</taxon>
        <taxon>Mycobacterium</taxon>
        <taxon>Mycobacterium avium complex (MAC)</taxon>
    </lineage>
</organism>
<proteinExistence type="predicted"/>
<accession>X8CJC4</accession>
<feature type="region of interest" description="Disordered" evidence="1">
    <location>
        <begin position="30"/>
        <end position="53"/>
    </location>
</feature>
<evidence type="ECO:0000256" key="1">
    <source>
        <dbReference type="SAM" id="MobiDB-lite"/>
    </source>
</evidence>
<comment type="caution">
    <text evidence="2">The sequence shown here is derived from an EMBL/GenBank/DDBJ whole genome shotgun (WGS) entry which is preliminary data.</text>
</comment>
<protein>
    <submittedName>
        <fullName evidence="2">Uncharacterized protein</fullName>
    </submittedName>
</protein>
<evidence type="ECO:0000313" key="2">
    <source>
        <dbReference type="EMBL" id="EUA55350.1"/>
    </source>
</evidence>
<dbReference type="AlphaFoldDB" id="X8CJC4"/>
<sequence>MGYSLHNMSCKNWVRGLRTVKADGRLIDTPPPVRHGYHELAPASPQGAARQEI</sequence>
<dbReference type="Proteomes" id="UP000020825">
    <property type="component" value="Unassembled WGS sequence"/>
</dbReference>
<evidence type="ECO:0000313" key="3">
    <source>
        <dbReference type="Proteomes" id="UP000020825"/>
    </source>
</evidence>
<name>X8CJC4_MYCIT</name>
<gene>
    <name evidence="2" type="ORF">I550_3501</name>
</gene>
<reference evidence="2 3" key="1">
    <citation type="submission" date="2013-12" db="EMBL/GenBank/DDBJ databases">
        <authorList>
            <person name="Zelazny A."/>
            <person name="Olivier K."/>
            <person name="Holland S."/>
            <person name="Lenaerts A."/>
            <person name="Ordway D."/>
            <person name="DeGroote M.A."/>
            <person name="Parker T."/>
            <person name="Sizemore C."/>
            <person name="Tallon L.J."/>
            <person name="Sadzewicz L.K."/>
            <person name="Sengamalay N."/>
            <person name="Fraser C.M."/>
            <person name="Hine E."/>
            <person name="Shefchek K.A."/>
            <person name="Das S.P."/>
            <person name="Tettelin H."/>
        </authorList>
    </citation>
    <scope>NUCLEOTIDE SEQUENCE [LARGE SCALE GENOMIC DNA]</scope>
    <source>
        <strain evidence="2 3">1956</strain>
    </source>
</reference>
<dbReference type="EMBL" id="JAOG01000002">
    <property type="protein sequence ID" value="EUA55350.1"/>
    <property type="molecule type" value="Genomic_DNA"/>
</dbReference>